<evidence type="ECO:0000313" key="2">
    <source>
        <dbReference type="Proteomes" id="UP001589700"/>
    </source>
</evidence>
<dbReference type="EMBL" id="JBHMDY010000006">
    <property type="protein sequence ID" value="MFB9260600.1"/>
    <property type="molecule type" value="Genomic_DNA"/>
</dbReference>
<name>A0ABV5JUL8_9ACTN</name>
<gene>
    <name evidence="1" type="ORF">ACFFVD_12375</name>
</gene>
<organism evidence="1 2">
    <name type="scientific">Dietzia aerolata</name>
    <dbReference type="NCBI Taxonomy" id="595984"/>
    <lineage>
        <taxon>Bacteria</taxon>
        <taxon>Bacillati</taxon>
        <taxon>Actinomycetota</taxon>
        <taxon>Actinomycetes</taxon>
        <taxon>Mycobacteriales</taxon>
        <taxon>Dietziaceae</taxon>
        <taxon>Dietzia</taxon>
    </lineage>
</organism>
<dbReference type="Proteomes" id="UP001589700">
    <property type="component" value="Unassembled WGS sequence"/>
</dbReference>
<sequence>MSRVRIHNYFTSLDGFAAGTYVTAEHPIGDAGALFAGFDGRFIHGLDHVEAPITVDRALEPPDVISPAVPARFPR</sequence>
<protein>
    <submittedName>
        <fullName evidence="1">Uncharacterized protein</fullName>
    </submittedName>
</protein>
<evidence type="ECO:0000313" key="1">
    <source>
        <dbReference type="EMBL" id="MFB9260600.1"/>
    </source>
</evidence>
<proteinExistence type="predicted"/>
<keyword evidence="2" id="KW-1185">Reference proteome</keyword>
<dbReference type="RefSeq" id="WP_182631583.1">
    <property type="nucleotide sequence ID" value="NZ_JAALDM010000066.1"/>
</dbReference>
<accession>A0ABV5JUL8</accession>
<comment type="caution">
    <text evidence="1">The sequence shown here is derived from an EMBL/GenBank/DDBJ whole genome shotgun (WGS) entry which is preliminary data.</text>
</comment>
<reference evidence="1 2" key="1">
    <citation type="submission" date="2024-09" db="EMBL/GenBank/DDBJ databases">
        <authorList>
            <person name="Sun Q."/>
            <person name="Mori K."/>
        </authorList>
    </citation>
    <scope>NUCLEOTIDE SEQUENCE [LARGE SCALE GENOMIC DNA]</scope>
    <source>
        <strain evidence="1 2">CCM 7659</strain>
    </source>
</reference>